<dbReference type="Proteomes" id="UP001054252">
    <property type="component" value="Unassembled WGS sequence"/>
</dbReference>
<evidence type="ECO:0000256" key="1">
    <source>
        <dbReference type="SAM" id="SignalP"/>
    </source>
</evidence>
<dbReference type="AlphaFoldDB" id="A0AAV5LWE4"/>
<comment type="caution">
    <text evidence="2">The sequence shown here is derived from an EMBL/GenBank/DDBJ whole genome shotgun (WGS) entry which is preliminary data.</text>
</comment>
<sequence length="117" mass="12676">MGTHTFNKVTSLVFLVLFASLHSSLPFASASSEEVNALLKWKSSLQNRTLSVLSSWTLLPHNATNSKSCTGPCTWYHDECRDRENRGRIGGEVGVEVGIDMMVTGTGAGNGMIIFKA</sequence>
<feature type="chain" id="PRO_5043327384" evidence="1">
    <location>
        <begin position="31"/>
        <end position="117"/>
    </location>
</feature>
<reference evidence="2 3" key="1">
    <citation type="journal article" date="2021" name="Commun. Biol.">
        <title>The genome of Shorea leprosula (Dipterocarpaceae) highlights the ecological relevance of drought in aseasonal tropical rainforests.</title>
        <authorList>
            <person name="Ng K.K.S."/>
            <person name="Kobayashi M.J."/>
            <person name="Fawcett J.A."/>
            <person name="Hatakeyama M."/>
            <person name="Paape T."/>
            <person name="Ng C.H."/>
            <person name="Ang C.C."/>
            <person name="Tnah L.H."/>
            <person name="Lee C.T."/>
            <person name="Nishiyama T."/>
            <person name="Sese J."/>
            <person name="O'Brien M.J."/>
            <person name="Copetti D."/>
            <person name="Mohd Noor M.I."/>
            <person name="Ong R.C."/>
            <person name="Putra M."/>
            <person name="Sireger I.Z."/>
            <person name="Indrioko S."/>
            <person name="Kosugi Y."/>
            <person name="Izuno A."/>
            <person name="Isagi Y."/>
            <person name="Lee S.L."/>
            <person name="Shimizu K.K."/>
        </authorList>
    </citation>
    <scope>NUCLEOTIDE SEQUENCE [LARGE SCALE GENOMIC DNA]</scope>
    <source>
        <strain evidence="2">214</strain>
    </source>
</reference>
<evidence type="ECO:0000313" key="3">
    <source>
        <dbReference type="Proteomes" id="UP001054252"/>
    </source>
</evidence>
<dbReference type="EMBL" id="BPVZ01000147">
    <property type="protein sequence ID" value="GKV41088.1"/>
    <property type="molecule type" value="Genomic_DNA"/>
</dbReference>
<name>A0AAV5LWE4_9ROSI</name>
<protein>
    <submittedName>
        <fullName evidence="2">Uncharacterized protein</fullName>
    </submittedName>
</protein>
<accession>A0AAV5LWE4</accession>
<proteinExistence type="predicted"/>
<gene>
    <name evidence="2" type="ORF">SLEP1_g48667</name>
</gene>
<feature type="signal peptide" evidence="1">
    <location>
        <begin position="1"/>
        <end position="30"/>
    </location>
</feature>
<keyword evidence="3" id="KW-1185">Reference proteome</keyword>
<organism evidence="2 3">
    <name type="scientific">Rubroshorea leprosula</name>
    <dbReference type="NCBI Taxonomy" id="152421"/>
    <lineage>
        <taxon>Eukaryota</taxon>
        <taxon>Viridiplantae</taxon>
        <taxon>Streptophyta</taxon>
        <taxon>Embryophyta</taxon>
        <taxon>Tracheophyta</taxon>
        <taxon>Spermatophyta</taxon>
        <taxon>Magnoliopsida</taxon>
        <taxon>eudicotyledons</taxon>
        <taxon>Gunneridae</taxon>
        <taxon>Pentapetalae</taxon>
        <taxon>rosids</taxon>
        <taxon>malvids</taxon>
        <taxon>Malvales</taxon>
        <taxon>Dipterocarpaceae</taxon>
        <taxon>Rubroshorea</taxon>
    </lineage>
</organism>
<evidence type="ECO:0000313" key="2">
    <source>
        <dbReference type="EMBL" id="GKV41088.1"/>
    </source>
</evidence>
<keyword evidence="1" id="KW-0732">Signal</keyword>